<feature type="domain" description="PAC" evidence="10">
    <location>
        <begin position="209"/>
        <end position="260"/>
    </location>
</feature>
<dbReference type="PATRIC" id="fig|1008153.3.peg.3447"/>
<comment type="catalytic activity">
    <reaction evidence="1">
        <text>ATP + protein L-histidine = ADP + protein N-phospho-L-histidine.</text>
        <dbReference type="EC" id="2.7.13.3"/>
    </reaction>
</comment>
<dbReference type="PROSITE" id="PS50112">
    <property type="entry name" value="PAS"/>
    <property type="match status" value="1"/>
</dbReference>
<dbReference type="InterPro" id="IPR000014">
    <property type="entry name" value="PAS"/>
</dbReference>
<dbReference type="EMBL" id="LTAZ01000013">
    <property type="protein sequence ID" value="KYH24302.1"/>
    <property type="molecule type" value="Genomic_DNA"/>
</dbReference>
<dbReference type="InterPro" id="IPR013656">
    <property type="entry name" value="PAS_4"/>
</dbReference>
<dbReference type="SUPFAM" id="SSF55785">
    <property type="entry name" value="PYP-like sensor domain (PAS domain)"/>
    <property type="match status" value="3"/>
</dbReference>
<dbReference type="InterPro" id="IPR007050">
    <property type="entry name" value="HTH_bacterioopsin"/>
</dbReference>
<dbReference type="InterPro" id="IPR003018">
    <property type="entry name" value="GAF"/>
</dbReference>
<evidence type="ECO:0000256" key="5">
    <source>
        <dbReference type="ARBA" id="ARBA00022777"/>
    </source>
</evidence>
<dbReference type="CDD" id="cd00130">
    <property type="entry name" value="PAS"/>
    <property type="match status" value="1"/>
</dbReference>
<evidence type="ECO:0000256" key="3">
    <source>
        <dbReference type="ARBA" id="ARBA00022553"/>
    </source>
</evidence>
<dbReference type="PROSITE" id="PS50113">
    <property type="entry name" value="PAC"/>
    <property type="match status" value="2"/>
</dbReference>
<evidence type="ECO:0000313" key="12">
    <source>
        <dbReference type="Proteomes" id="UP000075321"/>
    </source>
</evidence>
<dbReference type="EC" id="2.7.13.3" evidence="2"/>
<dbReference type="Pfam" id="PF13185">
    <property type="entry name" value="GAF_2"/>
    <property type="match status" value="2"/>
</dbReference>
<evidence type="ECO:0000259" key="9">
    <source>
        <dbReference type="PROSITE" id="PS50112"/>
    </source>
</evidence>
<dbReference type="InterPro" id="IPR035965">
    <property type="entry name" value="PAS-like_dom_sf"/>
</dbReference>
<dbReference type="Pfam" id="PF13188">
    <property type="entry name" value="PAS_8"/>
    <property type="match status" value="1"/>
</dbReference>
<dbReference type="InterPro" id="IPR052162">
    <property type="entry name" value="Sensor_kinase/Photoreceptor"/>
</dbReference>
<keyword evidence="4" id="KW-0808">Transferase</keyword>
<dbReference type="Pfam" id="PF04967">
    <property type="entry name" value="HTH_10"/>
    <property type="match status" value="1"/>
</dbReference>
<reference evidence="11 12" key="1">
    <citation type="submission" date="2016-02" db="EMBL/GenBank/DDBJ databases">
        <title>Genome sequence of Halalkalicoccus paucihalophilus DSM 24557.</title>
        <authorList>
            <person name="Poehlein A."/>
            <person name="Daniel R."/>
        </authorList>
    </citation>
    <scope>NUCLEOTIDE SEQUENCE [LARGE SCALE GENOMIC DNA]</scope>
    <source>
        <strain evidence="11 12">DSM 24557</strain>
    </source>
</reference>
<evidence type="ECO:0000256" key="8">
    <source>
        <dbReference type="SAM" id="Coils"/>
    </source>
</evidence>
<keyword evidence="6" id="KW-0805">Transcription regulation</keyword>
<dbReference type="PANTHER" id="PTHR43304:SF1">
    <property type="entry name" value="PAC DOMAIN-CONTAINING PROTEIN"/>
    <property type="match status" value="1"/>
</dbReference>
<accession>A0A151A9Y2</accession>
<dbReference type="Gene3D" id="3.30.450.20">
    <property type="entry name" value="PAS domain"/>
    <property type="match status" value="3"/>
</dbReference>
<dbReference type="InterPro" id="IPR013655">
    <property type="entry name" value="PAS_fold_3"/>
</dbReference>
<comment type="caution">
    <text evidence="11">The sequence shown here is derived from an EMBL/GenBank/DDBJ whole genome shotgun (WGS) entry which is preliminary data.</text>
</comment>
<organism evidence="11 12">
    <name type="scientific">Halalkalicoccus paucihalophilus</name>
    <dbReference type="NCBI Taxonomy" id="1008153"/>
    <lineage>
        <taxon>Archaea</taxon>
        <taxon>Methanobacteriati</taxon>
        <taxon>Methanobacteriota</taxon>
        <taxon>Stenosarchaea group</taxon>
        <taxon>Halobacteria</taxon>
        <taxon>Halobacteriales</taxon>
        <taxon>Halococcaceae</taxon>
        <taxon>Halalkalicoccus</taxon>
    </lineage>
</organism>
<dbReference type="SMART" id="SM00065">
    <property type="entry name" value="GAF"/>
    <property type="match status" value="2"/>
</dbReference>
<evidence type="ECO:0000259" key="10">
    <source>
        <dbReference type="PROSITE" id="PS50113"/>
    </source>
</evidence>
<dbReference type="Gene3D" id="3.30.450.40">
    <property type="match status" value="2"/>
</dbReference>
<name>A0A151A9Y2_9EURY</name>
<keyword evidence="7" id="KW-0804">Transcription</keyword>
<dbReference type="Proteomes" id="UP000075321">
    <property type="component" value="Unassembled WGS sequence"/>
</dbReference>
<dbReference type="GO" id="GO:0004673">
    <property type="term" value="F:protein histidine kinase activity"/>
    <property type="evidence" value="ECO:0007669"/>
    <property type="project" value="UniProtKB-EC"/>
</dbReference>
<dbReference type="InterPro" id="IPR000700">
    <property type="entry name" value="PAS-assoc_C"/>
</dbReference>
<evidence type="ECO:0000256" key="6">
    <source>
        <dbReference type="ARBA" id="ARBA00023015"/>
    </source>
</evidence>
<evidence type="ECO:0000256" key="1">
    <source>
        <dbReference type="ARBA" id="ARBA00000085"/>
    </source>
</evidence>
<evidence type="ECO:0000313" key="11">
    <source>
        <dbReference type="EMBL" id="KYH24302.1"/>
    </source>
</evidence>
<dbReference type="InterPro" id="IPR031803">
    <property type="entry name" value="BAT_GAF/HTH-assoc"/>
</dbReference>
<protein>
    <recommendedName>
        <fullName evidence="2">histidine kinase</fullName>
        <ecNumber evidence="2">2.7.13.3</ecNumber>
    </recommendedName>
</protein>
<evidence type="ECO:0000256" key="2">
    <source>
        <dbReference type="ARBA" id="ARBA00012438"/>
    </source>
</evidence>
<gene>
    <name evidence="11" type="primary">bat_12</name>
    <name evidence="11" type="ORF">HAPAU_32850</name>
</gene>
<keyword evidence="3" id="KW-0597">Phosphoprotein</keyword>
<dbReference type="Pfam" id="PF08448">
    <property type="entry name" value="PAS_4"/>
    <property type="match status" value="1"/>
</dbReference>
<dbReference type="Pfam" id="PF08447">
    <property type="entry name" value="PAS_3"/>
    <property type="match status" value="1"/>
</dbReference>
<dbReference type="Pfam" id="PF15915">
    <property type="entry name" value="BAT"/>
    <property type="match status" value="1"/>
</dbReference>
<dbReference type="PANTHER" id="PTHR43304">
    <property type="entry name" value="PHYTOCHROME-LIKE PROTEIN CPH1"/>
    <property type="match status" value="1"/>
</dbReference>
<feature type="domain" description="PAS" evidence="9">
    <location>
        <begin position="272"/>
        <end position="333"/>
    </location>
</feature>
<feature type="domain" description="PAC" evidence="10">
    <location>
        <begin position="338"/>
        <end position="390"/>
    </location>
</feature>
<proteinExistence type="predicted"/>
<dbReference type="SMART" id="SM00086">
    <property type="entry name" value="PAC"/>
    <property type="match status" value="1"/>
</dbReference>
<dbReference type="SUPFAM" id="SSF55781">
    <property type="entry name" value="GAF domain-like"/>
    <property type="match status" value="2"/>
</dbReference>
<keyword evidence="12" id="KW-1185">Reference proteome</keyword>
<evidence type="ECO:0000256" key="7">
    <source>
        <dbReference type="ARBA" id="ARBA00023163"/>
    </source>
</evidence>
<dbReference type="AlphaFoldDB" id="A0A151A9Y2"/>
<keyword evidence="8" id="KW-0175">Coiled coil</keyword>
<dbReference type="NCBIfam" id="TIGR00229">
    <property type="entry name" value="sensory_box"/>
    <property type="match status" value="1"/>
</dbReference>
<keyword evidence="5" id="KW-0418">Kinase</keyword>
<sequence length="948" mass="107186">MEPKRTEGVLHKYENRYRELFESIDEGVLFADVVFDRDGQPLDILCREANPAVMEIYDEDFEGRWLTEIKPSYGSDLYEIFDRVASTGESERHQEYATVDETWYDFYVFKPGRAGSRRVAVVFQDITERKRLEEELQIEKEQLNVAVENSQLTLFRVDADLRYTWCKNLRGDLEKKEVLGKRDDELLPPAAADAVIAPKQTALNTGERVRQEVTYESPSGEVTYDLMVAPLRNESGAIAGLTGAAFELTEHKRTQRQLADERDMFTEGPAVVFRWDPNAGEGWPVEYVSENVERLLGYTAEELTAGEITYTDLLIDEEVERIAQEVEENSDGTTKRFSHAPYRIKTKDGDIRWVKDTTKIVYDDSGSITHYLGYLIDITDRKETHDALEQLNTASRELMESDTQEIKNRITDFTESVLGVEYTALWHYDRTTGDFRQYTRSTTQEVDSYAIDLSDEISEQIWQTFISNDIDLANDLSSSPMSPRSKSALNHLLLIPLGRHGVLCAGSTREATLDETTVDLAKTLGATIEAAWDRADGEQQLAKQNEELARLDRLNSLIRTIDDALVEADSLEEIDRAVCEQLAESNHYEFAWIGERDPTTETVTPREWAGIDSNYVDNLEIPIDESSSECNPIGTAIRTQETQIVSDLTTETRFIPLREGTLKRGARSCISVPLVYEESLYGVLTAYADQPSSDERNHAVLAELGRTIAHTINAVETRETLPTDRVVELTLQCREPNTPLCQLASQTECTIEFEGLVSQSTGEADVLFTAKDISSEELQIAGEQSVAIEELICLNERNDETLFRARVTDSTLAARFVEQGAAVRSLIIEKGMATAVVNLSHTADAREFVERLQQTVPKIDLIGRHTRNRALKTRQTFRMVCEDRLTEKQLAALQTAYLSGFFESPRVRTGKEVAASMDISQPTFSNHLRAAQRGVYEVLFDERKNRSG</sequence>
<evidence type="ECO:0000256" key="4">
    <source>
        <dbReference type="ARBA" id="ARBA00022679"/>
    </source>
</evidence>
<feature type="coiled-coil region" evidence="8">
    <location>
        <begin position="534"/>
        <end position="574"/>
    </location>
</feature>
<dbReference type="InterPro" id="IPR029016">
    <property type="entry name" value="GAF-like_dom_sf"/>
</dbReference>
<dbReference type="InterPro" id="IPR001610">
    <property type="entry name" value="PAC"/>
</dbReference>
<dbReference type="SMART" id="SM00091">
    <property type="entry name" value="PAS"/>
    <property type="match status" value="3"/>
</dbReference>